<organism evidence="1">
    <name type="scientific">Synechococcus sp. SB0676_bin_10</name>
    <dbReference type="NCBI Taxonomy" id="2604869"/>
    <lineage>
        <taxon>Bacteria</taxon>
        <taxon>Bacillati</taxon>
        <taxon>Cyanobacteriota</taxon>
        <taxon>Cyanophyceae</taxon>
        <taxon>Synechococcales</taxon>
        <taxon>Synechococcaceae</taxon>
        <taxon>Synechococcus</taxon>
    </lineage>
</organism>
<reference evidence="1" key="1">
    <citation type="submission" date="2019-09" db="EMBL/GenBank/DDBJ databases">
        <title>Characterisation of the sponge microbiome using genome-centric metagenomics.</title>
        <authorList>
            <person name="Engelberts J.P."/>
            <person name="Robbins S.J."/>
            <person name="De Goeij J.M."/>
            <person name="Aranda M."/>
            <person name="Bell S.C."/>
            <person name="Webster N.S."/>
        </authorList>
    </citation>
    <scope>NUCLEOTIDE SEQUENCE</scope>
    <source>
        <strain evidence="1">SB0676_bin_10</strain>
    </source>
</reference>
<sequence>MDAYGEENQRIERIFAELESVTGRQVTALTPTSEEETVQIWCRRLFASIDRSRVGEVVRAYQDLWSRHAEDLVLLEITTAIKKR</sequence>
<accession>A0A6B1FCN2</accession>
<dbReference type="AlphaFoldDB" id="A0A6B1FCN2"/>
<name>A0A6B1FCN2_9SYNE</name>
<proteinExistence type="predicted"/>
<comment type="caution">
    <text evidence="1">The sequence shown here is derived from an EMBL/GenBank/DDBJ whole genome shotgun (WGS) entry which is preliminary data.</text>
</comment>
<gene>
    <name evidence="1" type="ORF">F4162_07220</name>
</gene>
<dbReference type="EMBL" id="VYDO01000232">
    <property type="protein sequence ID" value="MYG38743.1"/>
    <property type="molecule type" value="Genomic_DNA"/>
</dbReference>
<protein>
    <submittedName>
        <fullName evidence="1">Uncharacterized protein</fullName>
    </submittedName>
</protein>
<evidence type="ECO:0000313" key="1">
    <source>
        <dbReference type="EMBL" id="MYG38743.1"/>
    </source>
</evidence>